<reference evidence="2" key="1">
    <citation type="submission" date="2013-10" db="EMBL/GenBank/DDBJ databases">
        <title>Genomic analysis of the causative agents of coccidiosis in chickens.</title>
        <authorList>
            <person name="Reid A.J."/>
            <person name="Blake D."/>
            <person name="Billington K."/>
            <person name="Browne H."/>
            <person name="Dunn M."/>
            <person name="Hung S."/>
            <person name="Kawahara F."/>
            <person name="Miranda-Saavedra D."/>
            <person name="Mourier T."/>
            <person name="Nagra H."/>
            <person name="Otto T.D."/>
            <person name="Rawlings N."/>
            <person name="Sanchez A."/>
            <person name="Sanders M."/>
            <person name="Subramaniam C."/>
            <person name="Tay Y."/>
            <person name="Dear P."/>
            <person name="Doerig C."/>
            <person name="Gruber A."/>
            <person name="Parkinson J."/>
            <person name="Shirley M."/>
            <person name="Wan K.L."/>
            <person name="Berriman M."/>
            <person name="Tomley F."/>
            <person name="Pain A."/>
        </authorList>
    </citation>
    <scope>NUCLEOTIDE SEQUENCE</scope>
    <source>
        <strain evidence="2">Houghton</strain>
    </source>
</reference>
<feature type="region of interest" description="Disordered" evidence="1">
    <location>
        <begin position="1"/>
        <end position="26"/>
    </location>
</feature>
<reference evidence="2" key="2">
    <citation type="submission" date="2013-10" db="EMBL/GenBank/DDBJ databases">
        <authorList>
            <person name="Aslett M."/>
        </authorList>
    </citation>
    <scope>NUCLEOTIDE SEQUENCE</scope>
    <source>
        <strain evidence="2">Houghton</strain>
    </source>
</reference>
<dbReference type="AlphaFoldDB" id="U6GIT1"/>
<protein>
    <submittedName>
        <fullName evidence="2">Uncharacterized protein</fullName>
    </submittedName>
</protein>
<evidence type="ECO:0000256" key="1">
    <source>
        <dbReference type="SAM" id="MobiDB-lite"/>
    </source>
</evidence>
<dbReference type="OrthoDB" id="347337at2759"/>
<sequence length="235" mass="26256">MDRFPDSAVLGSPESPRRSPYSSRATLRPAPRRCQLLERLRRCADLDREFFRACFHALYTERSSNSYGGTGASSESGFNRIADGAANLDCNTSQEAPEDALRRMLVYLHNFDEREKMAIDREESLNRQYAALEAELSQSMPYDVSSSPDSPAFYIPAVQGLTRLSCIGMVISAKEEEQTNQLYDIHHHNFATDGVYRPKLPSLLREGETIEPVDGLLVLTPPSTPLALSHTLLDS</sequence>
<organism evidence="2 3">
    <name type="scientific">Eimeria acervulina</name>
    <name type="common">Coccidian parasite</name>
    <dbReference type="NCBI Taxonomy" id="5801"/>
    <lineage>
        <taxon>Eukaryota</taxon>
        <taxon>Sar</taxon>
        <taxon>Alveolata</taxon>
        <taxon>Apicomplexa</taxon>
        <taxon>Conoidasida</taxon>
        <taxon>Coccidia</taxon>
        <taxon>Eucoccidiorida</taxon>
        <taxon>Eimeriorina</taxon>
        <taxon>Eimeriidae</taxon>
        <taxon>Eimeria</taxon>
    </lineage>
</organism>
<feature type="compositionally biased region" description="Low complexity" evidence="1">
    <location>
        <begin position="12"/>
        <end position="24"/>
    </location>
</feature>
<accession>U6GIT1</accession>
<evidence type="ECO:0000313" key="2">
    <source>
        <dbReference type="EMBL" id="CDI79492.1"/>
    </source>
</evidence>
<dbReference type="RefSeq" id="XP_013250411.1">
    <property type="nucleotide sequence ID" value="XM_013394957.1"/>
</dbReference>
<dbReference type="Proteomes" id="UP000018050">
    <property type="component" value="Unassembled WGS sequence"/>
</dbReference>
<dbReference type="VEuPathDB" id="ToxoDB:EAH_00011130"/>
<dbReference type="EMBL" id="HG671036">
    <property type="protein sequence ID" value="CDI79492.1"/>
    <property type="molecule type" value="Genomic_DNA"/>
</dbReference>
<evidence type="ECO:0000313" key="3">
    <source>
        <dbReference type="Proteomes" id="UP000018050"/>
    </source>
</evidence>
<dbReference type="GeneID" id="25269183"/>
<name>U6GIT1_EIMAC</name>
<proteinExistence type="predicted"/>
<keyword evidence="3" id="KW-1185">Reference proteome</keyword>
<gene>
    <name evidence="2" type="ORF">EAH_00011130</name>
</gene>